<organism evidence="2">
    <name type="scientific">Arundo donax</name>
    <name type="common">Giant reed</name>
    <name type="synonym">Donax arundinaceus</name>
    <dbReference type="NCBI Taxonomy" id="35708"/>
    <lineage>
        <taxon>Eukaryota</taxon>
        <taxon>Viridiplantae</taxon>
        <taxon>Streptophyta</taxon>
        <taxon>Embryophyta</taxon>
        <taxon>Tracheophyta</taxon>
        <taxon>Spermatophyta</taxon>
        <taxon>Magnoliopsida</taxon>
        <taxon>Liliopsida</taxon>
        <taxon>Poales</taxon>
        <taxon>Poaceae</taxon>
        <taxon>PACMAD clade</taxon>
        <taxon>Arundinoideae</taxon>
        <taxon>Arundineae</taxon>
        <taxon>Arundo</taxon>
    </lineage>
</organism>
<evidence type="ECO:0000313" key="2">
    <source>
        <dbReference type="EMBL" id="JAD37874.1"/>
    </source>
</evidence>
<accession>A0A0A8ZEN3</accession>
<proteinExistence type="predicted"/>
<reference evidence="2" key="2">
    <citation type="journal article" date="2015" name="Data Brief">
        <title>Shoot transcriptome of the giant reed, Arundo donax.</title>
        <authorList>
            <person name="Barrero R.A."/>
            <person name="Guerrero F.D."/>
            <person name="Moolhuijzen P."/>
            <person name="Goolsby J.A."/>
            <person name="Tidwell J."/>
            <person name="Bellgard S.E."/>
            <person name="Bellgard M.I."/>
        </authorList>
    </citation>
    <scope>NUCLEOTIDE SEQUENCE</scope>
    <source>
        <tissue evidence="2">Shoot tissue taken approximately 20 cm above the soil surface</tissue>
    </source>
</reference>
<feature type="region of interest" description="Disordered" evidence="1">
    <location>
        <begin position="1"/>
        <end position="22"/>
    </location>
</feature>
<evidence type="ECO:0000256" key="1">
    <source>
        <dbReference type="SAM" id="MobiDB-lite"/>
    </source>
</evidence>
<feature type="compositionally biased region" description="Low complexity" evidence="1">
    <location>
        <begin position="1"/>
        <end position="14"/>
    </location>
</feature>
<sequence>MWKSLTLTWSSSKSGNNTILSG</sequence>
<dbReference type="EMBL" id="GBRH01260021">
    <property type="protein sequence ID" value="JAD37874.1"/>
    <property type="molecule type" value="Transcribed_RNA"/>
</dbReference>
<protein>
    <submittedName>
        <fullName evidence="2">Uncharacterized protein</fullName>
    </submittedName>
</protein>
<dbReference type="AlphaFoldDB" id="A0A0A8ZEN3"/>
<reference evidence="2" key="1">
    <citation type="submission" date="2014-09" db="EMBL/GenBank/DDBJ databases">
        <authorList>
            <person name="Magalhaes I.L.F."/>
            <person name="Oliveira U."/>
            <person name="Santos F.R."/>
            <person name="Vidigal T.H.D.A."/>
            <person name="Brescovit A.D."/>
            <person name="Santos A.J."/>
        </authorList>
    </citation>
    <scope>NUCLEOTIDE SEQUENCE</scope>
    <source>
        <tissue evidence="2">Shoot tissue taken approximately 20 cm above the soil surface</tissue>
    </source>
</reference>
<name>A0A0A8ZEN3_ARUDO</name>